<dbReference type="EMBL" id="NIRI02000013">
    <property type="protein sequence ID" value="KAG5453452.1"/>
    <property type="molecule type" value="Genomic_DNA"/>
</dbReference>
<name>A0A419PZV8_CLOSI</name>
<dbReference type="PANTHER" id="PTHR10445">
    <property type="entry name" value="GENERAL TRANSCRIPTION FACTOR IIF SUBUNIT 2"/>
    <property type="match status" value="1"/>
</dbReference>
<evidence type="ECO:0000256" key="5">
    <source>
        <dbReference type="ARBA" id="ARBA00023125"/>
    </source>
</evidence>
<keyword evidence="7" id="KW-0539">Nucleus</keyword>
<comment type="similarity">
    <text evidence="2">Belongs to the TFIIF beta subunit family.</text>
</comment>
<gene>
    <name evidence="10" type="ORF">CSKR_100534</name>
</gene>
<evidence type="ECO:0000313" key="11">
    <source>
        <dbReference type="Proteomes" id="UP000286415"/>
    </source>
</evidence>
<feature type="domain" description="TFIIF beta subunit HTH" evidence="9">
    <location>
        <begin position="52"/>
        <end position="115"/>
    </location>
</feature>
<evidence type="ECO:0000256" key="8">
    <source>
        <dbReference type="ARBA" id="ARBA00033388"/>
    </source>
</evidence>
<dbReference type="GO" id="GO:0006368">
    <property type="term" value="P:transcription elongation by RNA polymerase II"/>
    <property type="evidence" value="ECO:0007669"/>
    <property type="project" value="UniProtKB-ARBA"/>
</dbReference>
<dbReference type="Proteomes" id="UP000286415">
    <property type="component" value="Unassembled WGS sequence"/>
</dbReference>
<accession>A0A419PZV8</accession>
<dbReference type="SUPFAM" id="SSF46785">
    <property type="entry name" value="Winged helix' DNA-binding domain"/>
    <property type="match status" value="1"/>
</dbReference>
<comment type="subcellular location">
    <subcellularLocation>
        <location evidence="1">Nucleus</location>
    </subcellularLocation>
</comment>
<dbReference type="Pfam" id="PF02270">
    <property type="entry name" value="TFIIF_beta"/>
    <property type="match status" value="1"/>
</dbReference>
<dbReference type="PANTHER" id="PTHR10445:SF0">
    <property type="entry name" value="GENERAL TRANSCRIPTION FACTOR IIF SUBUNIT 2"/>
    <property type="match status" value="1"/>
</dbReference>
<reference evidence="10 11" key="2">
    <citation type="journal article" date="2021" name="Genomics">
        <title>High-quality reference genome for Clonorchis sinensis.</title>
        <authorList>
            <person name="Young N.D."/>
            <person name="Stroehlein A.J."/>
            <person name="Kinkar L."/>
            <person name="Wang T."/>
            <person name="Sohn W.M."/>
            <person name="Chang B.C.H."/>
            <person name="Kaur P."/>
            <person name="Weisz D."/>
            <person name="Dudchenko O."/>
            <person name="Aiden E.L."/>
            <person name="Korhonen P.K."/>
            <person name="Gasser R.B."/>
        </authorList>
    </citation>
    <scope>NUCLEOTIDE SEQUENCE [LARGE SCALE GENOMIC DNA]</scope>
    <source>
        <strain evidence="10">Cs-k2</strain>
    </source>
</reference>
<proteinExistence type="inferred from homology"/>
<evidence type="ECO:0000256" key="7">
    <source>
        <dbReference type="ARBA" id="ARBA00023242"/>
    </source>
</evidence>
<dbReference type="FunFam" id="1.10.10.10:FF:000035">
    <property type="entry name" value="General transcription factor IIF subunit 2"/>
    <property type="match status" value="1"/>
</dbReference>
<evidence type="ECO:0000259" key="9">
    <source>
        <dbReference type="Pfam" id="PF02270"/>
    </source>
</evidence>
<dbReference type="InterPro" id="IPR036388">
    <property type="entry name" value="WH-like_DNA-bd_sf"/>
</dbReference>
<sequence>MMLKAQQMKEINRPKHEVRLLYEPVRNYKPVANHISNIEYEARKRAEGKNLRREKDDVMQDLFKAFERHQYYTIRDLILLTKQPVTYLTEILKEIAIFNPRAPHKNMWELKPEYRHYAPSESSKVLEEKS</sequence>
<evidence type="ECO:0000256" key="3">
    <source>
        <dbReference type="ARBA" id="ARBA00020815"/>
    </source>
</evidence>
<dbReference type="Gene3D" id="1.10.10.10">
    <property type="entry name" value="Winged helix-like DNA-binding domain superfamily/Winged helix DNA-binding domain"/>
    <property type="match status" value="1"/>
</dbReference>
<dbReference type="InParanoid" id="A0A419PZV8"/>
<evidence type="ECO:0000313" key="10">
    <source>
        <dbReference type="EMBL" id="KAG5453452.1"/>
    </source>
</evidence>
<evidence type="ECO:0000256" key="6">
    <source>
        <dbReference type="ARBA" id="ARBA00023163"/>
    </source>
</evidence>
<protein>
    <recommendedName>
        <fullName evidence="3">General transcription factor IIF subunit 2</fullName>
    </recommendedName>
    <alternativeName>
        <fullName evidence="8">Transcription initiation factor IIF subunit beta</fullName>
    </alternativeName>
</protein>
<dbReference type="GO" id="GO:0003677">
    <property type="term" value="F:DNA binding"/>
    <property type="evidence" value="ECO:0007669"/>
    <property type="project" value="UniProtKB-KW"/>
</dbReference>
<dbReference type="GO" id="GO:0005674">
    <property type="term" value="C:transcription factor TFIIF complex"/>
    <property type="evidence" value="ECO:0007669"/>
    <property type="project" value="InterPro"/>
</dbReference>
<keyword evidence="6" id="KW-0804">Transcription</keyword>
<dbReference type="InterPro" id="IPR040450">
    <property type="entry name" value="TFIIF_beta_HTH"/>
</dbReference>
<reference evidence="10 11" key="1">
    <citation type="journal article" date="2018" name="Biotechnol. Adv.">
        <title>Improved genomic resources and new bioinformatic workflow for the carcinogenic parasite Clonorchis sinensis: Biotechnological implications.</title>
        <authorList>
            <person name="Wang D."/>
            <person name="Korhonen P.K."/>
            <person name="Gasser R.B."/>
            <person name="Young N.D."/>
        </authorList>
    </citation>
    <scope>NUCLEOTIDE SEQUENCE [LARGE SCALE GENOMIC DNA]</scope>
    <source>
        <strain evidence="10">Cs-k2</strain>
    </source>
</reference>
<keyword evidence="4" id="KW-0805">Transcription regulation</keyword>
<organism evidence="10 11">
    <name type="scientific">Clonorchis sinensis</name>
    <name type="common">Chinese liver fluke</name>
    <dbReference type="NCBI Taxonomy" id="79923"/>
    <lineage>
        <taxon>Eukaryota</taxon>
        <taxon>Metazoa</taxon>
        <taxon>Spiralia</taxon>
        <taxon>Lophotrochozoa</taxon>
        <taxon>Platyhelminthes</taxon>
        <taxon>Trematoda</taxon>
        <taxon>Digenea</taxon>
        <taxon>Opisthorchiida</taxon>
        <taxon>Opisthorchiata</taxon>
        <taxon>Opisthorchiidae</taxon>
        <taxon>Clonorchis</taxon>
    </lineage>
</organism>
<dbReference type="InterPro" id="IPR003196">
    <property type="entry name" value="TFIIF_beta"/>
</dbReference>
<keyword evidence="11" id="KW-1185">Reference proteome</keyword>
<dbReference type="STRING" id="79923.A0A419PZV8"/>
<evidence type="ECO:0000256" key="1">
    <source>
        <dbReference type="ARBA" id="ARBA00004123"/>
    </source>
</evidence>
<comment type="caution">
    <text evidence="10">The sequence shown here is derived from an EMBL/GenBank/DDBJ whole genome shotgun (WGS) entry which is preliminary data.</text>
</comment>
<evidence type="ECO:0000256" key="4">
    <source>
        <dbReference type="ARBA" id="ARBA00023015"/>
    </source>
</evidence>
<keyword evidence="5" id="KW-0238">DNA-binding</keyword>
<dbReference type="OrthoDB" id="26094at2759"/>
<dbReference type="AlphaFoldDB" id="A0A419PZV8"/>
<dbReference type="InterPro" id="IPR036390">
    <property type="entry name" value="WH_DNA-bd_sf"/>
</dbReference>
<evidence type="ECO:0000256" key="2">
    <source>
        <dbReference type="ARBA" id="ARBA00009543"/>
    </source>
</evidence>
<dbReference type="GO" id="GO:0006367">
    <property type="term" value="P:transcription initiation at RNA polymerase II promoter"/>
    <property type="evidence" value="ECO:0007669"/>
    <property type="project" value="InterPro"/>
</dbReference>